<feature type="domain" description="MSP" evidence="7">
    <location>
        <begin position="385"/>
        <end position="524"/>
    </location>
</feature>
<dbReference type="InterPro" id="IPR008962">
    <property type="entry name" value="PapD-like_sf"/>
</dbReference>
<dbReference type="InterPro" id="IPR013783">
    <property type="entry name" value="Ig-like_fold"/>
</dbReference>
<keyword evidence="3" id="KW-0812">Transmembrane</keyword>
<dbReference type="Pfam" id="PF00635">
    <property type="entry name" value="Motile_Sperm"/>
    <property type="match status" value="2"/>
</dbReference>
<evidence type="ECO:0000313" key="8">
    <source>
        <dbReference type="EMBL" id="TMW64936.1"/>
    </source>
</evidence>
<keyword evidence="4" id="KW-1133">Transmembrane helix</keyword>
<comment type="subcellular location">
    <subcellularLocation>
        <location evidence="1">Membrane</location>
        <topology evidence="1">Single-pass type IV membrane protein</topology>
    </subcellularLocation>
</comment>
<dbReference type="PROSITE" id="PS50202">
    <property type="entry name" value="MSP"/>
    <property type="match status" value="2"/>
</dbReference>
<dbReference type="GO" id="GO:0005886">
    <property type="term" value="C:plasma membrane"/>
    <property type="evidence" value="ECO:0007669"/>
    <property type="project" value="TreeGrafter"/>
</dbReference>
<feature type="compositionally biased region" description="Low complexity" evidence="6">
    <location>
        <begin position="317"/>
        <end position="338"/>
    </location>
</feature>
<dbReference type="AlphaFoldDB" id="A0A8K1FJH8"/>
<feature type="region of interest" description="Disordered" evidence="6">
    <location>
        <begin position="158"/>
        <end position="198"/>
    </location>
</feature>
<dbReference type="Gene3D" id="2.60.40.10">
    <property type="entry name" value="Immunoglobulins"/>
    <property type="match status" value="2"/>
</dbReference>
<dbReference type="PANTHER" id="PTHR10809">
    <property type="entry name" value="VESICLE-ASSOCIATED MEMBRANE PROTEIN-ASSOCIATED PROTEIN"/>
    <property type="match status" value="1"/>
</dbReference>
<evidence type="ECO:0000256" key="1">
    <source>
        <dbReference type="ARBA" id="ARBA00004211"/>
    </source>
</evidence>
<comment type="caution">
    <text evidence="8">The sequence shown here is derived from an EMBL/GenBank/DDBJ whole genome shotgun (WGS) entry which is preliminary data.</text>
</comment>
<dbReference type="OrthoDB" id="264603at2759"/>
<organism evidence="8 9">
    <name type="scientific">Pythium oligandrum</name>
    <name type="common">Mycoparasitic fungus</name>
    <dbReference type="NCBI Taxonomy" id="41045"/>
    <lineage>
        <taxon>Eukaryota</taxon>
        <taxon>Sar</taxon>
        <taxon>Stramenopiles</taxon>
        <taxon>Oomycota</taxon>
        <taxon>Peronosporomycetes</taxon>
        <taxon>Pythiales</taxon>
        <taxon>Pythiaceae</taxon>
        <taxon>Pythium</taxon>
    </lineage>
</organism>
<evidence type="ECO:0000256" key="2">
    <source>
        <dbReference type="ARBA" id="ARBA00008932"/>
    </source>
</evidence>
<protein>
    <recommendedName>
        <fullName evidence="7">MSP domain-containing protein</fullName>
    </recommendedName>
</protein>
<dbReference type="GO" id="GO:0005789">
    <property type="term" value="C:endoplasmic reticulum membrane"/>
    <property type="evidence" value="ECO:0007669"/>
    <property type="project" value="InterPro"/>
</dbReference>
<gene>
    <name evidence="8" type="ORF">Poli38472_009103</name>
</gene>
<feature type="compositionally biased region" description="Acidic residues" evidence="6">
    <location>
        <begin position="214"/>
        <end position="229"/>
    </location>
</feature>
<dbReference type="GO" id="GO:0061817">
    <property type="term" value="P:endoplasmic reticulum-plasma membrane tethering"/>
    <property type="evidence" value="ECO:0007669"/>
    <property type="project" value="TreeGrafter"/>
</dbReference>
<feature type="region of interest" description="Disordered" evidence="6">
    <location>
        <begin position="536"/>
        <end position="562"/>
    </location>
</feature>
<name>A0A8K1FJH8_PYTOL</name>
<dbReference type="Proteomes" id="UP000794436">
    <property type="component" value="Unassembled WGS sequence"/>
</dbReference>
<evidence type="ECO:0000259" key="7">
    <source>
        <dbReference type="PROSITE" id="PS50202"/>
    </source>
</evidence>
<dbReference type="GO" id="GO:0090158">
    <property type="term" value="P:endoplasmic reticulum membrane organization"/>
    <property type="evidence" value="ECO:0007669"/>
    <property type="project" value="TreeGrafter"/>
</dbReference>
<feature type="compositionally biased region" description="Pro residues" evidence="6">
    <location>
        <begin position="291"/>
        <end position="316"/>
    </location>
</feature>
<feature type="region of interest" description="Disordered" evidence="6">
    <location>
        <begin position="214"/>
        <end position="349"/>
    </location>
</feature>
<evidence type="ECO:0000313" key="9">
    <source>
        <dbReference type="Proteomes" id="UP000794436"/>
    </source>
</evidence>
<evidence type="ECO:0000256" key="4">
    <source>
        <dbReference type="ARBA" id="ARBA00022989"/>
    </source>
</evidence>
<accession>A0A8K1FJH8</accession>
<dbReference type="InterPro" id="IPR000535">
    <property type="entry name" value="MSP_dom"/>
</dbReference>
<evidence type="ECO:0000256" key="5">
    <source>
        <dbReference type="ARBA" id="ARBA00023136"/>
    </source>
</evidence>
<keyword evidence="9" id="KW-1185">Reference proteome</keyword>
<keyword evidence="5" id="KW-0472">Membrane</keyword>
<dbReference type="PANTHER" id="PTHR10809:SF6">
    <property type="entry name" value="AT11025P-RELATED"/>
    <property type="match status" value="1"/>
</dbReference>
<dbReference type="InterPro" id="IPR016763">
    <property type="entry name" value="VAP"/>
</dbReference>
<reference evidence="8" key="1">
    <citation type="submission" date="2019-03" db="EMBL/GenBank/DDBJ databases">
        <title>Long read genome sequence of the mycoparasitic Pythium oligandrum ATCC 38472 isolated from sugarbeet rhizosphere.</title>
        <authorList>
            <person name="Gaulin E."/>
        </authorList>
    </citation>
    <scope>NUCLEOTIDE SEQUENCE</scope>
    <source>
        <strain evidence="8">ATCC 38472_TT</strain>
    </source>
</reference>
<proteinExistence type="inferred from homology"/>
<feature type="domain" description="MSP" evidence="7">
    <location>
        <begin position="13"/>
        <end position="144"/>
    </location>
</feature>
<dbReference type="EMBL" id="SPLM01000038">
    <property type="protein sequence ID" value="TMW64936.1"/>
    <property type="molecule type" value="Genomic_DNA"/>
</dbReference>
<evidence type="ECO:0000256" key="6">
    <source>
        <dbReference type="SAM" id="MobiDB-lite"/>
    </source>
</evidence>
<sequence length="562" mass="62065">MAAITASVGVNSSLLLAPSHALTFPLEPSENGVQTYLSLSNLSTRKSVIFKIRTTNAEMFLVKPAQGVLEPTGSMTVQITIVPAALNRLFGMSPMDRANMIERFLVQSVDRSEDMHVHADDLNSFWKRIPTEVVTNKKMTCHFVDAREVNTLVPLQRFRSQQQQQHEQQRTLARKQSTAQQEPRAPPPPVIAVQVPPVPVEMTPQEFTVEEYDLDEDSDDGSTSEEQEQTPEPLDFRPPLPPPRAISVTVAPPTPPLPPPRSPSRSNSVAALSQAPPLPPPRSNSVTSFAPPLPPARAPPPPPPVADVPEAPPSPVAAPATEAPATPSTPPLLVAPAPVHHEDDDDEPPIERMSQFQFVEASEERTLKPPPVPKIVEEVVQDEREYRVHPSDMLVFQVKHVSNERIEGLSFFFLTNKSRLSGLAYKVKTTNHDGYFVKPARGVIGPKSAQRIDIFLHDDNPKTFDPHQREKRDRFLVEILYLEAGVYRDLMTQRDDQPKQTLQHLWEIAKSEDKGKTMLKCEIFFDSTSMIPGSGLSDAPGVANGDGPSSIEGSGGNRQFHV</sequence>
<comment type="similarity">
    <text evidence="2">Belongs to the VAMP-associated protein (VAP) (TC 9.B.17) family.</text>
</comment>
<dbReference type="SUPFAM" id="SSF49354">
    <property type="entry name" value="PapD-like"/>
    <property type="match status" value="2"/>
</dbReference>
<evidence type="ECO:0000256" key="3">
    <source>
        <dbReference type="ARBA" id="ARBA00022692"/>
    </source>
</evidence>
<feature type="compositionally biased region" description="Pro residues" evidence="6">
    <location>
        <begin position="252"/>
        <end position="262"/>
    </location>
</feature>